<dbReference type="EC" id="2.3.1.-" evidence="8"/>
<keyword evidence="7" id="KW-0812">Transmembrane</keyword>
<dbReference type="GO" id="GO:0016746">
    <property type="term" value="F:acyltransferase activity"/>
    <property type="evidence" value="ECO:0007669"/>
    <property type="project" value="UniProtKB-KW"/>
</dbReference>
<evidence type="ECO:0000313" key="9">
    <source>
        <dbReference type="Proteomes" id="UP000006833"/>
    </source>
</evidence>
<organism evidence="8 9">
    <name type="scientific">Dinoroseobacter shibae (strain DSM 16493 / NCIMB 14021 / DFL 12)</name>
    <dbReference type="NCBI Taxonomy" id="398580"/>
    <lineage>
        <taxon>Bacteria</taxon>
        <taxon>Pseudomonadati</taxon>
        <taxon>Pseudomonadota</taxon>
        <taxon>Alphaproteobacteria</taxon>
        <taxon>Rhodobacterales</taxon>
        <taxon>Roseobacteraceae</taxon>
        <taxon>Dinoroseobacter</taxon>
    </lineage>
</organism>
<evidence type="ECO:0000256" key="1">
    <source>
        <dbReference type="ARBA" id="ARBA00004533"/>
    </source>
</evidence>
<dbReference type="Pfam" id="PF03279">
    <property type="entry name" value="Lip_A_acyltrans"/>
    <property type="match status" value="1"/>
</dbReference>
<dbReference type="AlphaFoldDB" id="A8LK02"/>
<evidence type="ECO:0000256" key="2">
    <source>
        <dbReference type="ARBA" id="ARBA00022475"/>
    </source>
</evidence>
<dbReference type="STRING" id="398580.Dshi_0079"/>
<keyword evidence="2" id="KW-1003">Cell membrane</keyword>
<gene>
    <name evidence="8" type="ordered locus">Dshi_0079</name>
</gene>
<dbReference type="eggNOG" id="COG1560">
    <property type="taxonomic scope" value="Bacteria"/>
</dbReference>
<keyword evidence="5 7" id="KW-0472">Membrane</keyword>
<evidence type="ECO:0000256" key="7">
    <source>
        <dbReference type="SAM" id="Phobius"/>
    </source>
</evidence>
<keyword evidence="6 8" id="KW-0012">Acyltransferase</keyword>
<evidence type="ECO:0000256" key="6">
    <source>
        <dbReference type="ARBA" id="ARBA00023315"/>
    </source>
</evidence>
<feature type="transmembrane region" description="Helical" evidence="7">
    <location>
        <begin position="6"/>
        <end position="23"/>
    </location>
</feature>
<reference evidence="9" key="1">
    <citation type="journal article" date="2010" name="ISME J.">
        <title>The complete genome sequence of the algal symbiont Dinoroseobacter shibae: a hitchhiker's guide to life in the sea.</title>
        <authorList>
            <person name="Wagner-Dobler I."/>
            <person name="Ballhausen B."/>
            <person name="Berger M."/>
            <person name="Brinkhoff T."/>
            <person name="Buchholz I."/>
            <person name="Bunk B."/>
            <person name="Cypionka H."/>
            <person name="Daniel R."/>
            <person name="Drepper T."/>
            <person name="Gerdts G."/>
            <person name="Hahnke S."/>
            <person name="Han C."/>
            <person name="Jahn D."/>
            <person name="Kalhoefer D."/>
            <person name="Kiss H."/>
            <person name="Klenk H.P."/>
            <person name="Kyrpides N."/>
            <person name="Liebl W."/>
            <person name="Liesegang H."/>
            <person name="Meincke L."/>
            <person name="Pati A."/>
            <person name="Petersen J."/>
            <person name="Piekarski T."/>
            <person name="Pommerenke C."/>
            <person name="Pradella S."/>
            <person name="Pukall R."/>
            <person name="Rabus R."/>
            <person name="Stackebrandt E."/>
            <person name="Thole S."/>
            <person name="Thompson L."/>
            <person name="Tielen P."/>
            <person name="Tomasch J."/>
            <person name="von Jan M."/>
            <person name="Wanphrut N."/>
            <person name="Wichels A."/>
            <person name="Zech H."/>
            <person name="Simon M."/>
        </authorList>
    </citation>
    <scope>NUCLEOTIDE SEQUENCE [LARGE SCALE GENOMIC DNA]</scope>
    <source>
        <strain evidence="9">DSM 16493 / NCIMB 14021 / DFL 12</strain>
    </source>
</reference>
<dbReference type="PANTHER" id="PTHR30606:SF10">
    <property type="entry name" value="PHOSPHATIDYLINOSITOL MANNOSIDE ACYLTRANSFERASE"/>
    <property type="match status" value="1"/>
</dbReference>
<dbReference type="Proteomes" id="UP000006833">
    <property type="component" value="Chromosome"/>
</dbReference>
<protein>
    <submittedName>
        <fullName evidence="8">Lipid A biosynthesis acyltransferase</fullName>
        <ecNumber evidence="8">2.3.1.-</ecNumber>
    </submittedName>
</protein>
<dbReference type="PANTHER" id="PTHR30606">
    <property type="entry name" value="LIPID A BIOSYNTHESIS LAUROYL ACYLTRANSFERASE"/>
    <property type="match status" value="1"/>
</dbReference>
<proteinExistence type="predicted"/>
<keyword evidence="4 8" id="KW-0808">Transferase</keyword>
<evidence type="ECO:0000256" key="4">
    <source>
        <dbReference type="ARBA" id="ARBA00022679"/>
    </source>
</evidence>
<evidence type="ECO:0000313" key="8">
    <source>
        <dbReference type="EMBL" id="ABV91828.1"/>
    </source>
</evidence>
<dbReference type="GO" id="GO:0005886">
    <property type="term" value="C:plasma membrane"/>
    <property type="evidence" value="ECO:0007669"/>
    <property type="project" value="UniProtKB-SubCell"/>
</dbReference>
<dbReference type="HOGENOM" id="CLU_049421_4_2_5"/>
<dbReference type="RefSeq" id="WP_012176761.1">
    <property type="nucleotide sequence ID" value="NC_009952.1"/>
</dbReference>
<dbReference type="GO" id="GO:0009247">
    <property type="term" value="P:glycolipid biosynthetic process"/>
    <property type="evidence" value="ECO:0007669"/>
    <property type="project" value="UniProtKB-ARBA"/>
</dbReference>
<sequence>MTRRARLSYLISFAPIYVFLKLARLVPFRRRVALGGALAGLALRHFPPARKRVMANLARIYPDMAPEAARARCRAIGRQLGRTLTEILFGTEHQTKHLPFTVSGPGLEAIRAAHAAGKPILLVSAHFGQWDAARIYLRDTLGIEVGALYRPNNNPYYEPYLAEGAAASGTPLVPKGNDGFRMLLRHLKGGGAFAIMADQYHFTGAVLPFMGADARTALTPAELALRYKAPLVPCFGIRRDAEGRIDVVFEAPIEGETPEEMMRAFNDRATARIEADPDQWLWPHRRWKGMEGG</sequence>
<dbReference type="OrthoDB" id="9801955at2"/>
<evidence type="ECO:0000256" key="3">
    <source>
        <dbReference type="ARBA" id="ARBA00022519"/>
    </source>
</evidence>
<name>A8LK02_DINSH</name>
<keyword evidence="9" id="KW-1185">Reference proteome</keyword>
<dbReference type="KEGG" id="dsh:Dshi_0079"/>
<dbReference type="InterPro" id="IPR004960">
    <property type="entry name" value="LipA_acyltrans"/>
</dbReference>
<keyword evidence="7" id="KW-1133">Transmembrane helix</keyword>
<keyword evidence="3" id="KW-0997">Cell inner membrane</keyword>
<dbReference type="EMBL" id="CP000830">
    <property type="protein sequence ID" value="ABV91828.1"/>
    <property type="molecule type" value="Genomic_DNA"/>
</dbReference>
<comment type="subcellular location">
    <subcellularLocation>
        <location evidence="1">Cell inner membrane</location>
    </subcellularLocation>
</comment>
<accession>A8LK02</accession>
<dbReference type="CDD" id="cd07984">
    <property type="entry name" value="LPLAT_LABLAT-like"/>
    <property type="match status" value="1"/>
</dbReference>
<evidence type="ECO:0000256" key="5">
    <source>
        <dbReference type="ARBA" id="ARBA00023136"/>
    </source>
</evidence>